<dbReference type="Proteomes" id="UP000540423">
    <property type="component" value="Unassembled WGS sequence"/>
</dbReference>
<feature type="compositionally biased region" description="Gly residues" evidence="1">
    <location>
        <begin position="41"/>
        <end position="52"/>
    </location>
</feature>
<feature type="compositionally biased region" description="Low complexity" evidence="1">
    <location>
        <begin position="1"/>
        <end position="14"/>
    </location>
</feature>
<evidence type="ECO:0000256" key="2">
    <source>
        <dbReference type="SAM" id="Phobius"/>
    </source>
</evidence>
<dbReference type="RefSeq" id="WP_185035140.1">
    <property type="nucleotide sequence ID" value="NZ_BNBN01000012.1"/>
</dbReference>
<feature type="transmembrane region" description="Helical" evidence="2">
    <location>
        <begin position="84"/>
        <end position="104"/>
    </location>
</feature>
<organism evidence="3 4">
    <name type="scientific">Streptomyces candidus</name>
    <dbReference type="NCBI Taxonomy" id="67283"/>
    <lineage>
        <taxon>Bacteria</taxon>
        <taxon>Bacillati</taxon>
        <taxon>Actinomycetota</taxon>
        <taxon>Actinomycetes</taxon>
        <taxon>Kitasatosporales</taxon>
        <taxon>Streptomycetaceae</taxon>
        <taxon>Streptomyces</taxon>
    </lineage>
</organism>
<comment type="caution">
    <text evidence="3">The sequence shown here is derived from an EMBL/GenBank/DDBJ whole genome shotgun (WGS) entry which is preliminary data.</text>
</comment>
<feature type="compositionally biased region" description="Pro residues" evidence="1">
    <location>
        <begin position="15"/>
        <end position="24"/>
    </location>
</feature>
<sequence length="294" mass="30141">MSYDQPGPYGGRPQQPGPGQPQQPGPYGHQPQAPQGVPPQGHGGPQQGGPGGSSQPQHPGHHGGWAHHGQVPTPPPGGGGGKKVGLVAGAVVALAAMAGGVWYFTGSGGAKPKDDGPHRLTAPAAVLGGTYRSVTKKTDEPRPLNGSKAKYLAGTGISGDSQSVVNVYSTSAELHDVPKAEGLVFLGVYGEVEDPGKTLDAVLAEMKKRPDTTFIGDPQDMSPEGLDGAVMKCRQAESRTPSLPAHTRTGVRCVWADHSTVGVVTPSKPTGGYSMDEAARIAADLRKEVRVAGK</sequence>
<name>A0A7X0HJD2_9ACTN</name>
<evidence type="ECO:0000313" key="4">
    <source>
        <dbReference type="Proteomes" id="UP000540423"/>
    </source>
</evidence>
<keyword evidence="2" id="KW-0472">Membrane</keyword>
<dbReference type="EMBL" id="JACHEM010000015">
    <property type="protein sequence ID" value="MBB6438756.1"/>
    <property type="molecule type" value="Genomic_DNA"/>
</dbReference>
<proteinExistence type="predicted"/>
<feature type="region of interest" description="Disordered" evidence="1">
    <location>
        <begin position="1"/>
        <end position="82"/>
    </location>
</feature>
<accession>A0A7X0HJD2</accession>
<feature type="compositionally biased region" description="Low complexity" evidence="1">
    <location>
        <begin position="25"/>
        <end position="40"/>
    </location>
</feature>
<evidence type="ECO:0000256" key="1">
    <source>
        <dbReference type="SAM" id="MobiDB-lite"/>
    </source>
</evidence>
<keyword evidence="2" id="KW-1133">Transmembrane helix</keyword>
<evidence type="ECO:0000313" key="3">
    <source>
        <dbReference type="EMBL" id="MBB6438756.1"/>
    </source>
</evidence>
<gene>
    <name evidence="3" type="ORF">HNQ79_005268</name>
</gene>
<keyword evidence="4" id="KW-1185">Reference proteome</keyword>
<keyword evidence="2" id="KW-0812">Transmembrane</keyword>
<protein>
    <submittedName>
        <fullName evidence="3">Uncharacterized protein</fullName>
    </submittedName>
</protein>
<dbReference type="AlphaFoldDB" id="A0A7X0HJD2"/>
<reference evidence="3 4" key="1">
    <citation type="submission" date="2020-08" db="EMBL/GenBank/DDBJ databases">
        <title>Genomic Encyclopedia of Type Strains, Phase IV (KMG-IV): sequencing the most valuable type-strain genomes for metagenomic binning, comparative biology and taxonomic classification.</title>
        <authorList>
            <person name="Goeker M."/>
        </authorList>
    </citation>
    <scope>NUCLEOTIDE SEQUENCE [LARGE SCALE GENOMIC DNA]</scope>
    <source>
        <strain evidence="3 4">DSM 40141</strain>
    </source>
</reference>